<feature type="compositionally biased region" description="Acidic residues" evidence="1">
    <location>
        <begin position="302"/>
        <end position="314"/>
    </location>
</feature>
<reference evidence="2 3" key="1">
    <citation type="submission" date="2022-12" db="EMBL/GenBank/DDBJ databases">
        <title>Chromosome-level genome of Tegillarca granosa.</title>
        <authorList>
            <person name="Kim J."/>
        </authorList>
    </citation>
    <scope>NUCLEOTIDE SEQUENCE [LARGE SCALE GENOMIC DNA]</scope>
    <source>
        <strain evidence="2">Teg-2019</strain>
        <tissue evidence="2">Adductor muscle</tissue>
    </source>
</reference>
<dbReference type="Proteomes" id="UP001217089">
    <property type="component" value="Unassembled WGS sequence"/>
</dbReference>
<dbReference type="SUPFAM" id="SSF52047">
    <property type="entry name" value="RNI-like"/>
    <property type="match status" value="1"/>
</dbReference>
<dbReference type="InterPro" id="IPR032675">
    <property type="entry name" value="LRR_dom_sf"/>
</dbReference>
<evidence type="ECO:0000256" key="1">
    <source>
        <dbReference type="SAM" id="MobiDB-lite"/>
    </source>
</evidence>
<accession>A0ABQ9FAE9</accession>
<feature type="compositionally biased region" description="Basic and acidic residues" evidence="1">
    <location>
        <begin position="347"/>
        <end position="377"/>
    </location>
</feature>
<evidence type="ECO:0000313" key="2">
    <source>
        <dbReference type="EMBL" id="KAJ8314317.1"/>
    </source>
</evidence>
<dbReference type="PANTHER" id="PTHR13318">
    <property type="entry name" value="PARTNER OF PAIRED, ISOFORM B-RELATED"/>
    <property type="match status" value="1"/>
</dbReference>
<organism evidence="2 3">
    <name type="scientific">Tegillarca granosa</name>
    <name type="common">Malaysian cockle</name>
    <name type="synonym">Anadara granosa</name>
    <dbReference type="NCBI Taxonomy" id="220873"/>
    <lineage>
        <taxon>Eukaryota</taxon>
        <taxon>Metazoa</taxon>
        <taxon>Spiralia</taxon>
        <taxon>Lophotrochozoa</taxon>
        <taxon>Mollusca</taxon>
        <taxon>Bivalvia</taxon>
        <taxon>Autobranchia</taxon>
        <taxon>Pteriomorphia</taxon>
        <taxon>Arcoida</taxon>
        <taxon>Arcoidea</taxon>
        <taxon>Arcidae</taxon>
        <taxon>Tegillarca</taxon>
    </lineage>
</organism>
<dbReference type="InterPro" id="IPR001611">
    <property type="entry name" value="Leu-rich_rpt"/>
</dbReference>
<keyword evidence="3" id="KW-1185">Reference proteome</keyword>
<feature type="compositionally biased region" description="Gly residues" evidence="1">
    <location>
        <begin position="317"/>
        <end position="326"/>
    </location>
</feature>
<dbReference type="Pfam" id="PF13516">
    <property type="entry name" value="LRR_6"/>
    <property type="match status" value="1"/>
</dbReference>
<feature type="region of interest" description="Disordered" evidence="1">
    <location>
        <begin position="253"/>
        <end position="377"/>
    </location>
</feature>
<proteinExistence type="predicted"/>
<feature type="compositionally biased region" description="Gly residues" evidence="1">
    <location>
        <begin position="253"/>
        <end position="262"/>
    </location>
</feature>
<comment type="caution">
    <text evidence="2">The sequence shown here is derived from an EMBL/GenBank/DDBJ whole genome shotgun (WGS) entry which is preliminary data.</text>
</comment>
<feature type="compositionally biased region" description="Polar residues" evidence="1">
    <location>
        <begin position="43"/>
        <end position="74"/>
    </location>
</feature>
<dbReference type="EMBL" id="JARBDR010000342">
    <property type="protein sequence ID" value="KAJ8314317.1"/>
    <property type="molecule type" value="Genomic_DNA"/>
</dbReference>
<feature type="compositionally biased region" description="Basic and acidic residues" evidence="1">
    <location>
        <begin position="99"/>
        <end position="117"/>
    </location>
</feature>
<feature type="compositionally biased region" description="Polar residues" evidence="1">
    <location>
        <begin position="149"/>
        <end position="165"/>
    </location>
</feature>
<gene>
    <name evidence="2" type="ORF">KUTeg_008878</name>
</gene>
<dbReference type="Gene3D" id="3.80.10.10">
    <property type="entry name" value="Ribonuclease Inhibitor"/>
    <property type="match status" value="2"/>
</dbReference>
<evidence type="ECO:0000313" key="3">
    <source>
        <dbReference type="Proteomes" id="UP001217089"/>
    </source>
</evidence>
<feature type="region of interest" description="Disordered" evidence="1">
    <location>
        <begin position="99"/>
        <end position="176"/>
    </location>
</feature>
<feature type="region of interest" description="Disordered" evidence="1">
    <location>
        <begin position="38"/>
        <end position="81"/>
    </location>
</feature>
<protein>
    <submittedName>
        <fullName evidence="2">Uncharacterized protein</fullName>
    </submittedName>
</protein>
<feature type="compositionally biased region" description="Basic and acidic residues" evidence="1">
    <location>
        <begin position="125"/>
        <end position="140"/>
    </location>
</feature>
<name>A0ABQ9FAE9_TEGGR</name>
<sequence>MAAPQSIDDLLVCLMSMGFDWSDCQDAVQYGKNTSKFDEGLNPFSQPTNLPSSSDQLATNSDATQISDQSKVESNLDDNQSESGILSRLHLSNEQRQIKQHFEKKQRDEAKHEAMKEKQRRKRDHDRILKEIAEDREKQKQIHGAAAPQNVTESPVKPSTETSKSPIRMLDGSSKRTSLPATSCFIDVWNFLQIPQNSDHCLIETDTQKISASASNLPFGTGSNQNPGGMPPIVPGMPPNMAGLPAGFGQGFGAGLGGGPGHLPGLNPNVSDDAENTEWGPGHRMDTSDNSPDENMDHSGNEDDINDEEDDDDMGQGFPGAPGGGNNMDEDNPSFWGVGQRLVPEGVPHDNNGHHSRSARELAAEKATERYSRPAEPMKVEDNASTSITYNVDHLLQLCMSHVAQRLNDPRHLLRSLFLRKLVLDCYPYTTNELLHSVSGCKQLTDKCLQIVQELPSIVSLNLEETGITEEGLIFYLASCPQCLQHLNLSRTKVTEKIFSHLKNLPALKSLYLEQTQVCGLSGIQELRHLETLDVSHTDIVTDSLLCLRENKCLTCLSISHTEKVNGDQALEYLSCLKLQAINLPSRHTTTDTGMKYLAGFPLTVLDLTNFRNVGNIGMQYIGQIKTLKRLLLINTGLKQLEVLYLDKTNITDEGASILKEFTHLQELSLASTQFLLNNSTDSVDLIHIKHTMYLIYILYSHIC</sequence>